<dbReference type="AlphaFoldDB" id="A0A0P1AVK8"/>
<accession>A0A0P1AVK8</accession>
<dbReference type="EMBL" id="CCYD01002047">
    <property type="protein sequence ID" value="CEG46413.1"/>
    <property type="molecule type" value="Genomic_DNA"/>
</dbReference>
<keyword evidence="2" id="KW-1185">Reference proteome</keyword>
<evidence type="ECO:0000313" key="2">
    <source>
        <dbReference type="Proteomes" id="UP000054928"/>
    </source>
</evidence>
<sequence length="103" mass="11258">MRRFSNAYFIPQAAVTPSPPTFWPQGRLVFSAQLLPFHACRTQAAVSCLCPRDKVGSRWIDVVAHVSQPNSVGHEPISLISYPSASSSEVSRCGFQFPVAVLP</sequence>
<reference evidence="2" key="1">
    <citation type="submission" date="2014-09" db="EMBL/GenBank/DDBJ databases">
        <authorList>
            <person name="Sharma Rahul"/>
            <person name="Thines Marco"/>
        </authorList>
    </citation>
    <scope>NUCLEOTIDE SEQUENCE [LARGE SCALE GENOMIC DNA]</scope>
</reference>
<evidence type="ECO:0000313" key="1">
    <source>
        <dbReference type="EMBL" id="CEG46413.1"/>
    </source>
</evidence>
<dbReference type="RefSeq" id="XP_024582782.1">
    <property type="nucleotide sequence ID" value="XM_024717266.1"/>
</dbReference>
<organism evidence="1 2">
    <name type="scientific">Plasmopara halstedii</name>
    <name type="common">Downy mildew of sunflower</name>
    <dbReference type="NCBI Taxonomy" id="4781"/>
    <lineage>
        <taxon>Eukaryota</taxon>
        <taxon>Sar</taxon>
        <taxon>Stramenopiles</taxon>
        <taxon>Oomycota</taxon>
        <taxon>Peronosporomycetes</taxon>
        <taxon>Peronosporales</taxon>
        <taxon>Peronosporaceae</taxon>
        <taxon>Plasmopara</taxon>
    </lineage>
</organism>
<dbReference type="GeneID" id="36397871"/>
<proteinExistence type="predicted"/>
<protein>
    <submittedName>
        <fullName evidence="1">Uncharacterized protein</fullName>
    </submittedName>
</protein>
<name>A0A0P1AVK8_PLAHL</name>
<dbReference type="Proteomes" id="UP000054928">
    <property type="component" value="Unassembled WGS sequence"/>
</dbReference>